<dbReference type="GO" id="GO:0004185">
    <property type="term" value="F:serine-type carboxypeptidase activity"/>
    <property type="evidence" value="ECO:0007669"/>
    <property type="project" value="InterPro"/>
</dbReference>
<dbReference type="OMA" id="DEKYWGR"/>
<feature type="domain" description="BPTI/Kunitz inhibitor" evidence="18">
    <location>
        <begin position="88"/>
        <end position="138"/>
    </location>
</feature>
<feature type="chain" id="PRO_5003405420" description="Retinoid-inducible serine carboxypeptidase" evidence="17">
    <location>
        <begin position="18"/>
        <end position="1213"/>
    </location>
</feature>
<dbReference type="eggNOG" id="KOG4295">
    <property type="taxonomic scope" value="Eukaryota"/>
</dbReference>
<keyword evidence="5" id="KW-0645">Protease</keyword>
<dbReference type="GO" id="GO:0005576">
    <property type="term" value="C:extracellular region"/>
    <property type="evidence" value="ECO:0007669"/>
    <property type="project" value="UniProtKB-SubCell"/>
</dbReference>
<feature type="region of interest" description="Disordered" evidence="16">
    <location>
        <begin position="539"/>
        <end position="568"/>
    </location>
</feature>
<evidence type="ECO:0000313" key="19">
    <source>
        <dbReference type="EMBL" id="EGT55579.1"/>
    </source>
</evidence>
<evidence type="ECO:0000256" key="16">
    <source>
        <dbReference type="SAM" id="MobiDB-lite"/>
    </source>
</evidence>
<evidence type="ECO:0000256" key="9">
    <source>
        <dbReference type="ARBA" id="ARBA00022900"/>
    </source>
</evidence>
<evidence type="ECO:0000256" key="6">
    <source>
        <dbReference type="ARBA" id="ARBA00022690"/>
    </source>
</evidence>
<dbReference type="SUPFAM" id="SSF57362">
    <property type="entry name" value="BPTI-like"/>
    <property type="match status" value="2"/>
</dbReference>
<keyword evidence="7 17" id="KW-0732">Signal</keyword>
<evidence type="ECO:0000256" key="1">
    <source>
        <dbReference type="ARBA" id="ARBA00004613"/>
    </source>
</evidence>
<dbReference type="InterPro" id="IPR002223">
    <property type="entry name" value="Kunitz_BPTI"/>
</dbReference>
<keyword evidence="20" id="KW-1185">Reference proteome</keyword>
<dbReference type="InParanoid" id="G0N8W4"/>
<dbReference type="Pfam" id="PF00450">
    <property type="entry name" value="Peptidase_S10"/>
    <property type="match status" value="1"/>
</dbReference>
<dbReference type="SUPFAM" id="SSF53474">
    <property type="entry name" value="alpha/beta-Hydrolases"/>
    <property type="match status" value="1"/>
</dbReference>
<name>G0N8W4_CAEBE</name>
<keyword evidence="4" id="KW-0121">Carboxypeptidase</keyword>
<keyword evidence="10" id="KW-1015">Disulfide bond</keyword>
<keyword evidence="3" id="KW-0964">Secreted</keyword>
<proteinExistence type="inferred from homology"/>
<evidence type="ECO:0000256" key="11">
    <source>
        <dbReference type="ARBA" id="ARBA00023180"/>
    </source>
</evidence>
<evidence type="ECO:0000256" key="15">
    <source>
        <dbReference type="SAM" id="Coils"/>
    </source>
</evidence>
<dbReference type="HOGENOM" id="CLU_269737_0_0_1"/>
<dbReference type="eggNOG" id="KOG1283">
    <property type="taxonomic scope" value="Eukaryota"/>
</dbReference>
<dbReference type="InterPro" id="IPR020901">
    <property type="entry name" value="Prtase_inh_Kunz-CS"/>
</dbReference>
<gene>
    <name evidence="19" type="ORF">CAEBREN_14123</name>
</gene>
<dbReference type="PRINTS" id="PR00759">
    <property type="entry name" value="BASICPTASE"/>
</dbReference>
<dbReference type="SMART" id="SM00131">
    <property type="entry name" value="KU"/>
    <property type="match status" value="2"/>
</dbReference>
<evidence type="ECO:0000256" key="3">
    <source>
        <dbReference type="ARBA" id="ARBA00022525"/>
    </source>
</evidence>
<evidence type="ECO:0000313" key="20">
    <source>
        <dbReference type="Proteomes" id="UP000008068"/>
    </source>
</evidence>
<dbReference type="Gene3D" id="4.10.410.10">
    <property type="entry name" value="Pancreatic trypsin inhibitor Kunitz domain"/>
    <property type="match status" value="2"/>
</dbReference>
<feature type="compositionally biased region" description="Pro residues" evidence="16">
    <location>
        <begin position="398"/>
        <end position="409"/>
    </location>
</feature>
<dbReference type="FunFam" id="3.40.50.1820:FF:000075">
    <property type="entry name" value="Carboxypeptidase"/>
    <property type="match status" value="1"/>
</dbReference>
<dbReference type="PANTHER" id="PTHR11802:SF3">
    <property type="entry name" value="RETINOID-INDUCIBLE SERINE CARBOXYPEPTIDASE"/>
    <property type="match status" value="1"/>
</dbReference>
<organism evidence="20">
    <name type="scientific">Caenorhabditis brenneri</name>
    <name type="common">Nematode worm</name>
    <dbReference type="NCBI Taxonomy" id="135651"/>
    <lineage>
        <taxon>Eukaryota</taxon>
        <taxon>Metazoa</taxon>
        <taxon>Ecdysozoa</taxon>
        <taxon>Nematoda</taxon>
        <taxon>Chromadorea</taxon>
        <taxon>Rhabditida</taxon>
        <taxon>Rhabditina</taxon>
        <taxon>Rhabditomorpha</taxon>
        <taxon>Rhabditoidea</taxon>
        <taxon>Rhabditidae</taxon>
        <taxon>Peloderinae</taxon>
        <taxon>Caenorhabditis</taxon>
    </lineage>
</organism>
<dbReference type="CDD" id="cd00109">
    <property type="entry name" value="Kunitz-type"/>
    <property type="match status" value="2"/>
</dbReference>
<dbReference type="FunCoup" id="G0N8W4">
    <property type="interactions" value="1639"/>
</dbReference>
<evidence type="ECO:0000256" key="4">
    <source>
        <dbReference type="ARBA" id="ARBA00022645"/>
    </source>
</evidence>
<comment type="subcellular location">
    <subcellularLocation>
        <location evidence="1">Secreted</location>
    </subcellularLocation>
</comment>
<comment type="similarity">
    <text evidence="2">Belongs to the peptidase S10 family.</text>
</comment>
<comment type="function">
    <text evidence="12">May be involved in vascular wall and kidney homeostasis.</text>
</comment>
<dbReference type="GO" id="GO:0006508">
    <property type="term" value="P:proteolysis"/>
    <property type="evidence" value="ECO:0007669"/>
    <property type="project" value="UniProtKB-KW"/>
</dbReference>
<dbReference type="Proteomes" id="UP000008068">
    <property type="component" value="Unassembled WGS sequence"/>
</dbReference>
<dbReference type="FunFam" id="4.10.410.10:FF:000020">
    <property type="entry name" value="Collagen, type VI, alpha 3"/>
    <property type="match status" value="1"/>
</dbReference>
<evidence type="ECO:0000256" key="10">
    <source>
        <dbReference type="ARBA" id="ARBA00023157"/>
    </source>
</evidence>
<accession>G0N8W4</accession>
<dbReference type="InterPro" id="IPR029058">
    <property type="entry name" value="AB_hydrolase_fold"/>
</dbReference>
<evidence type="ECO:0000256" key="2">
    <source>
        <dbReference type="ARBA" id="ARBA00009431"/>
    </source>
</evidence>
<dbReference type="PROSITE" id="PS00280">
    <property type="entry name" value="BPTI_KUNITZ_1"/>
    <property type="match status" value="1"/>
</dbReference>
<dbReference type="PANTHER" id="PTHR11802">
    <property type="entry name" value="SERINE PROTEASE FAMILY S10 SERINE CARBOXYPEPTIDASE"/>
    <property type="match status" value="1"/>
</dbReference>
<evidence type="ECO:0000256" key="14">
    <source>
        <dbReference type="ARBA" id="ARBA00077736"/>
    </source>
</evidence>
<protein>
    <recommendedName>
        <fullName evidence="13">Retinoid-inducible serine carboxypeptidase</fullName>
    </recommendedName>
    <alternativeName>
        <fullName evidence="14">Serine carboxypeptidase 1</fullName>
    </alternativeName>
</protein>
<keyword evidence="15" id="KW-0175">Coiled coil</keyword>
<dbReference type="Gene3D" id="3.40.50.1820">
    <property type="entry name" value="alpha/beta hydrolase"/>
    <property type="match status" value="1"/>
</dbReference>
<dbReference type="PROSITE" id="PS50279">
    <property type="entry name" value="BPTI_KUNITZ_2"/>
    <property type="match status" value="2"/>
</dbReference>
<reference evidence="20" key="1">
    <citation type="submission" date="2011-07" db="EMBL/GenBank/DDBJ databases">
        <authorList>
            <consortium name="Caenorhabditis brenneri Sequencing and Analysis Consortium"/>
            <person name="Wilson R.K."/>
        </authorList>
    </citation>
    <scope>NUCLEOTIDE SEQUENCE [LARGE SCALE GENOMIC DNA]</scope>
    <source>
        <strain evidence="20">PB2801</strain>
    </source>
</reference>
<evidence type="ECO:0000256" key="8">
    <source>
        <dbReference type="ARBA" id="ARBA00022801"/>
    </source>
</evidence>
<keyword evidence="9" id="KW-0722">Serine protease inhibitor</keyword>
<keyword evidence="8" id="KW-0378">Hydrolase</keyword>
<feature type="coiled-coil region" evidence="15">
    <location>
        <begin position="358"/>
        <end position="385"/>
    </location>
</feature>
<keyword evidence="6" id="KW-0646">Protease inhibitor</keyword>
<dbReference type="GO" id="GO:0004867">
    <property type="term" value="F:serine-type endopeptidase inhibitor activity"/>
    <property type="evidence" value="ECO:0007669"/>
    <property type="project" value="UniProtKB-KW"/>
</dbReference>
<evidence type="ECO:0000259" key="18">
    <source>
        <dbReference type="PROSITE" id="PS50279"/>
    </source>
</evidence>
<evidence type="ECO:0000256" key="12">
    <source>
        <dbReference type="ARBA" id="ARBA00055847"/>
    </source>
</evidence>
<evidence type="ECO:0000256" key="13">
    <source>
        <dbReference type="ARBA" id="ARBA00070242"/>
    </source>
</evidence>
<dbReference type="AlphaFoldDB" id="G0N8W4"/>
<keyword evidence="11" id="KW-0325">Glycoprotein</keyword>
<evidence type="ECO:0000256" key="17">
    <source>
        <dbReference type="SAM" id="SignalP"/>
    </source>
</evidence>
<dbReference type="InterPro" id="IPR001563">
    <property type="entry name" value="Peptidase_S10"/>
</dbReference>
<evidence type="ECO:0000256" key="7">
    <source>
        <dbReference type="ARBA" id="ARBA00022729"/>
    </source>
</evidence>
<dbReference type="Pfam" id="PF00014">
    <property type="entry name" value="Kunitz_BPTI"/>
    <property type="match status" value="2"/>
</dbReference>
<dbReference type="STRING" id="135651.G0N8W4"/>
<sequence length="1213" mass="139695">MLTLLLILLFGCTAVNSQQLLSNPRCNHWPDRGTCELAFHVKWYYDRYDHRCRRFFYGGCEGNENRFDTLEECTSQCHYEEPTNRDRCFQPHDPGHCHADIERWFFDQDKKQCVCSWWSGCGGNSNIYYSYNHCMLICGEYAEHGPGIDEKYWGRQMNRSMSAESIQVFNNPSGSYNQYSEEPYPVQVPVENSYYNSHPRSFGYSDEWNNKLLTINISHSDDGPSYFHAAPAVTVPLLSRAAQTFKTQADGLTIHRYDSEPRPMQVIDQNANWQIQEQVPVQQNGSMKRRFKMQKKKIPPRMIHLGTRPSSPSNSYKIQLDGDTADSNRPVTYQVVREQGDVCRNYKILHFYFSDAHLQQHNQISQSLQEEAEETQRRIQETMRRNYFEQARYQRPPVQMPPPPPPPHQNTPSNNENYHPELVNQFRSHLDEHENALRRKLEAQFPDHIITLIPHIETVRHPDGRNVVRQRIQWTAHPKSARMPEHAPLPPIAQLPPVSAHQPVFPETTIAPEEQEEPIPSTMSPHEIARLKHEEMQRKYREEMEKRQEEQQRQQEEHKKKIQELKVAQQKERERIMAEREKAEIERRMKYENEMRQRAEEYKAKMRMTTTPTPTTTIETTTEYIPLRYPTVPIREVVYDADVRRPIPTSKSLAEPIEHIRPIIETVTPASLSLEDIIAMDNQRSDYEDEYDVPMDFPDTEAPPLTTRAPAVTVRYTPPPPPVPQPRSPINGGMSPIVMPPTDGKKSKLFAPPSSEEYTQEVDFDPYMNLLLILLSLIALASAGASNSVNTWGGVIQYDEDWGYVDIRTNAHTFWWLYAAKPANAQRPLFVWLQGGPGSSSSGFGNFEETGPKTLQGTDNPATWLQVADMVYVDNPVGAGFSYVDDKSAYTTDITQIGQDLLAWLRRFLALHSEYRTRPFYIFCESYGGKMSAQFAKVITDAVKAGSLQLNFRAVALGDSWISAMDYVNTWGPYLYANSFLDDHQLTIVNAEAAKCQALVDQQKWLKATNCWGNMENLIGVETNGVSWYNILKKGDTDDWSSSAMRTNRMMTSTRRLYNRFVAPQNDDTLSNYMDTVVRKKLGIIPDKVKFGGQSGDVFSYQEGDFMTPIYETVDQLLKDGYNVVVYNGNEDLICNTMGTAAWVNRLTWSGASTFNSTTRHSFKTDSFPLAGYYKTYKNFQFWWILRAGHMVAYDTPESAIFMLKAVVKQYNA</sequence>
<evidence type="ECO:0000256" key="5">
    <source>
        <dbReference type="ARBA" id="ARBA00022670"/>
    </source>
</evidence>
<feature type="domain" description="BPTI/Kunitz inhibitor" evidence="18">
    <location>
        <begin position="26"/>
        <end position="77"/>
    </location>
</feature>
<feature type="signal peptide" evidence="17">
    <location>
        <begin position="1"/>
        <end position="17"/>
    </location>
</feature>
<feature type="region of interest" description="Disordered" evidence="16">
    <location>
        <begin position="395"/>
        <end position="418"/>
    </location>
</feature>
<dbReference type="InterPro" id="IPR036880">
    <property type="entry name" value="Kunitz_BPTI_sf"/>
</dbReference>
<dbReference type="PRINTS" id="PR00724">
    <property type="entry name" value="CRBOXYPTASEC"/>
</dbReference>
<dbReference type="OrthoDB" id="196393at2759"/>
<dbReference type="EMBL" id="GL379851">
    <property type="protein sequence ID" value="EGT55579.1"/>
    <property type="molecule type" value="Genomic_DNA"/>
</dbReference>